<dbReference type="Gene3D" id="3.40.30.10">
    <property type="entry name" value="Glutaredoxin"/>
    <property type="match status" value="1"/>
</dbReference>
<dbReference type="GO" id="GO:0016491">
    <property type="term" value="F:oxidoreductase activity"/>
    <property type="evidence" value="ECO:0007669"/>
    <property type="project" value="InterPro"/>
</dbReference>
<dbReference type="EMBL" id="OZ034814">
    <property type="protein sequence ID" value="CAL1362779.1"/>
    <property type="molecule type" value="Genomic_DNA"/>
</dbReference>
<keyword evidence="3" id="KW-1185">Reference proteome</keyword>
<dbReference type="Proteomes" id="UP001497516">
    <property type="component" value="Chromosome 10"/>
</dbReference>
<evidence type="ECO:0000313" key="2">
    <source>
        <dbReference type="EMBL" id="CAL1362779.1"/>
    </source>
</evidence>
<dbReference type="InterPro" id="IPR036249">
    <property type="entry name" value="Thioredoxin-like_sf"/>
</dbReference>
<dbReference type="AlphaFoldDB" id="A0AAV2D2G5"/>
<name>A0AAV2D2G5_9ROSI</name>
<gene>
    <name evidence="2" type="ORF">LTRI10_LOCUS9617</name>
</gene>
<dbReference type="PANTHER" id="PTHR13887">
    <property type="entry name" value="GLUTATHIONE S-TRANSFERASE KAPPA"/>
    <property type="match status" value="1"/>
</dbReference>
<organism evidence="2 3">
    <name type="scientific">Linum trigynum</name>
    <dbReference type="NCBI Taxonomy" id="586398"/>
    <lineage>
        <taxon>Eukaryota</taxon>
        <taxon>Viridiplantae</taxon>
        <taxon>Streptophyta</taxon>
        <taxon>Embryophyta</taxon>
        <taxon>Tracheophyta</taxon>
        <taxon>Spermatophyta</taxon>
        <taxon>Magnoliopsida</taxon>
        <taxon>eudicotyledons</taxon>
        <taxon>Gunneridae</taxon>
        <taxon>Pentapetalae</taxon>
        <taxon>rosids</taxon>
        <taxon>fabids</taxon>
        <taxon>Malpighiales</taxon>
        <taxon>Linaceae</taxon>
        <taxon>Linum</taxon>
    </lineage>
</organism>
<evidence type="ECO:0000259" key="1">
    <source>
        <dbReference type="Pfam" id="PF01323"/>
    </source>
</evidence>
<proteinExistence type="predicted"/>
<accession>A0AAV2D2G5</accession>
<evidence type="ECO:0000313" key="3">
    <source>
        <dbReference type="Proteomes" id="UP001497516"/>
    </source>
</evidence>
<protein>
    <recommendedName>
        <fullName evidence="1">DSBA-like thioredoxin domain-containing protein</fullName>
    </recommendedName>
</protein>
<dbReference type="PANTHER" id="PTHR13887:SF41">
    <property type="entry name" value="THIOREDOXIN SUPERFAMILY PROTEIN"/>
    <property type="match status" value="1"/>
</dbReference>
<feature type="domain" description="DSBA-like thioredoxin" evidence="1">
    <location>
        <begin position="14"/>
        <end position="65"/>
    </location>
</feature>
<sequence>MAESAAAGKKLIRVDVSSDTICPWCLVGKRNLDKAIAASNERFNFEVRWHPFFLHPSLPKEGMNRSPCH</sequence>
<dbReference type="InterPro" id="IPR001853">
    <property type="entry name" value="DSBA-like_thioredoxin_dom"/>
</dbReference>
<reference evidence="2 3" key="1">
    <citation type="submission" date="2024-04" db="EMBL/GenBank/DDBJ databases">
        <authorList>
            <person name="Fracassetti M."/>
        </authorList>
    </citation>
    <scope>NUCLEOTIDE SEQUENCE [LARGE SCALE GENOMIC DNA]</scope>
</reference>
<dbReference type="Pfam" id="PF01323">
    <property type="entry name" value="DSBA"/>
    <property type="match status" value="1"/>
</dbReference>
<dbReference type="SUPFAM" id="SSF52833">
    <property type="entry name" value="Thioredoxin-like"/>
    <property type="match status" value="1"/>
</dbReference>